<organism evidence="2 3">
    <name type="scientific">Favolaschia claudopus</name>
    <dbReference type="NCBI Taxonomy" id="2862362"/>
    <lineage>
        <taxon>Eukaryota</taxon>
        <taxon>Fungi</taxon>
        <taxon>Dikarya</taxon>
        <taxon>Basidiomycota</taxon>
        <taxon>Agaricomycotina</taxon>
        <taxon>Agaricomycetes</taxon>
        <taxon>Agaricomycetidae</taxon>
        <taxon>Agaricales</taxon>
        <taxon>Marasmiineae</taxon>
        <taxon>Mycenaceae</taxon>
        <taxon>Favolaschia</taxon>
    </lineage>
</organism>
<comment type="caution">
    <text evidence="2">The sequence shown here is derived from an EMBL/GenBank/DDBJ whole genome shotgun (WGS) entry which is preliminary data.</text>
</comment>
<protein>
    <submittedName>
        <fullName evidence="2">Uncharacterized protein</fullName>
    </submittedName>
</protein>
<feature type="compositionally biased region" description="Basic and acidic residues" evidence="1">
    <location>
        <begin position="80"/>
        <end position="90"/>
    </location>
</feature>
<evidence type="ECO:0000256" key="1">
    <source>
        <dbReference type="SAM" id="MobiDB-lite"/>
    </source>
</evidence>
<feature type="region of interest" description="Disordered" evidence="1">
    <location>
        <begin position="42"/>
        <end position="167"/>
    </location>
</feature>
<name>A0AAW0E7I2_9AGAR</name>
<proteinExistence type="predicted"/>
<feature type="compositionally biased region" description="Polar residues" evidence="1">
    <location>
        <begin position="124"/>
        <end position="144"/>
    </location>
</feature>
<feature type="region of interest" description="Disordered" evidence="1">
    <location>
        <begin position="182"/>
        <end position="215"/>
    </location>
</feature>
<evidence type="ECO:0000313" key="2">
    <source>
        <dbReference type="EMBL" id="KAK7059822.1"/>
    </source>
</evidence>
<feature type="compositionally biased region" description="Polar residues" evidence="1">
    <location>
        <begin position="46"/>
        <end position="62"/>
    </location>
</feature>
<reference evidence="2 3" key="1">
    <citation type="journal article" date="2024" name="J Genomics">
        <title>Draft genome sequencing and assembly of Favolaschia claudopus CIRM-BRFM 2984 isolated from oak limbs.</title>
        <authorList>
            <person name="Navarro D."/>
            <person name="Drula E."/>
            <person name="Chaduli D."/>
            <person name="Cazenave R."/>
            <person name="Ahrendt S."/>
            <person name="Wang J."/>
            <person name="Lipzen A."/>
            <person name="Daum C."/>
            <person name="Barry K."/>
            <person name="Grigoriev I.V."/>
            <person name="Favel A."/>
            <person name="Rosso M.N."/>
            <person name="Martin F."/>
        </authorList>
    </citation>
    <scope>NUCLEOTIDE SEQUENCE [LARGE SCALE GENOMIC DNA]</scope>
    <source>
        <strain evidence="2 3">CIRM-BRFM 2984</strain>
    </source>
</reference>
<gene>
    <name evidence="2" type="ORF">R3P38DRAFT_3168270</name>
</gene>
<dbReference type="Proteomes" id="UP001362999">
    <property type="component" value="Unassembled WGS sequence"/>
</dbReference>
<keyword evidence="3" id="KW-1185">Reference proteome</keyword>
<evidence type="ECO:0000313" key="3">
    <source>
        <dbReference type="Proteomes" id="UP001362999"/>
    </source>
</evidence>
<sequence length="344" mass="37261">MSSPSPILPSRPILTEVVNSDTNYLTIDGESSFELSFEFENMVPQAESSRPASPSGRSNLKSSEGAYSLPPWPADPPDSLLHESDSKSFEGEGAAQTYSLPPWPSDPSDSLLHESDTKSFEGAAQTNSVLPWSSESSDWLLNESSDSDSEHTSKDVDDDDDAPLNDDYTHFWKTLEDGGAWDDSDSDMVLDDSGSGMVLDDSDNASGNGTQDMELDDNLSIDLGEIVITIEERDADPAADLQLAMPVPVPVGSVYFADPQNVPMQYPQLQWDEISASFGYPDTDLCPRSSVIPLWTAEAPTDPINSLFAPEEGGLEGKVSTEKGGWPKGGVDSFDFTFTTYDDE</sequence>
<accession>A0AAW0E7I2</accession>
<dbReference type="AlphaFoldDB" id="A0AAW0E7I2"/>
<dbReference type="EMBL" id="JAWWNJ010000003">
    <property type="protein sequence ID" value="KAK7059822.1"/>
    <property type="molecule type" value="Genomic_DNA"/>
</dbReference>